<dbReference type="PRINTS" id="PR00046">
    <property type="entry name" value="SIGMA70FCT"/>
</dbReference>
<dbReference type="SUPFAM" id="SSF88659">
    <property type="entry name" value="Sigma3 and sigma4 domains of RNA polymerase sigma factors"/>
    <property type="match status" value="1"/>
</dbReference>
<dbReference type="Proteomes" id="UP000772812">
    <property type="component" value="Unassembled WGS sequence"/>
</dbReference>
<dbReference type="InterPro" id="IPR011260">
    <property type="entry name" value="RNAP_asu_C"/>
</dbReference>
<evidence type="ECO:0000313" key="3">
    <source>
        <dbReference type="Proteomes" id="UP000772812"/>
    </source>
</evidence>
<evidence type="ECO:0000313" key="2">
    <source>
        <dbReference type="EMBL" id="MBK3333130.1"/>
    </source>
</evidence>
<dbReference type="InterPro" id="IPR007630">
    <property type="entry name" value="RNA_pol_sigma70_r4"/>
</dbReference>
<name>A0ABS1GJP3_9AQUI</name>
<dbReference type="CDD" id="cd06171">
    <property type="entry name" value="Sigma70_r4"/>
    <property type="match status" value="1"/>
</dbReference>
<feature type="domain" description="RNA polymerase sigma-70" evidence="1">
    <location>
        <begin position="123"/>
        <end position="149"/>
    </location>
</feature>
<gene>
    <name evidence="2" type="ORF">GWK41_08610</name>
</gene>
<dbReference type="Gene3D" id="1.10.10.10">
    <property type="entry name" value="Winged helix-like DNA-binding domain superfamily/Winged helix DNA-binding domain"/>
    <property type="match status" value="1"/>
</dbReference>
<dbReference type="InterPro" id="IPR000943">
    <property type="entry name" value="RNA_pol_sigma70"/>
</dbReference>
<evidence type="ECO:0000259" key="1">
    <source>
        <dbReference type="PROSITE" id="PS00716"/>
    </source>
</evidence>
<dbReference type="PROSITE" id="PS00716">
    <property type="entry name" value="SIGMA70_2"/>
    <property type="match status" value="1"/>
</dbReference>
<protein>
    <recommendedName>
        <fullName evidence="1">RNA polymerase sigma-70 domain-containing protein</fullName>
    </recommendedName>
</protein>
<dbReference type="RefSeq" id="WP_200674555.1">
    <property type="nucleotide sequence ID" value="NZ_JAACYA010000002.1"/>
</dbReference>
<sequence>MNQLVPIDNLPISKRVLNALKRNGIKTIKDLSCLSDKDLYILPGISRKSIEEIREALEKYNTEANIEEGAIIENNESNKKENECIIKNVNINVILENIKSFIEATLDEREKLILHNRFLYFQSLQEIGDIFGISRERIRQIENRLIRKVNKYLNFEELFQQDIILVDAEELSKDYLLSLEIFKKICIKFHKMNVLRIQNKVLIVKWKKDKVGKIKKEIKDLLFKIGLPIEIGKIEEILKKHEFYRYFIDIVLEELRAIKKNEKIVYYQKLSKTTIAELILIGTSKPLHFNEVTEIFKDLSGKRISSHQVESLLQKNENIYMVDKGTFFLKEKIYENLGIYLIKLIKDLSYEILKDIGKPSDTIFLLNKLKYYLDLPEIINPYLLKSILKEDKRFISGRKFEIWLKEFRIEKRLEYEDLILGILENSEKSVSISAIQEKLRAIGRDIPYVTINMIFNKSNKIIRVDENLYTSIKKLNINEKDFIFFENVAFNLLEEYQFPLSLDFIAEKIKKENQKYQFINRHILYSIYKGIDEFKIISERLVRLKDFMHDFKNYGDIFEYILEKEGKPLKIKHLLEKYKDLTKDFNFKINSLYNYLYIKKRFSVENGMVFLKSWNKDDFSETLFESKSSLFEKKIEKYLFYKEYSLSSFDPEKEKDKIEEYQKVSKEYKTNEPLEREKILWLKYLVWSRQPIKILKLLNYIDISKLTEEEKNYINSVKVMFD</sequence>
<accession>A0ABS1GJP3</accession>
<organism evidence="2 3">
    <name type="scientific">Persephonella atlantica</name>
    <dbReference type="NCBI Taxonomy" id="2699429"/>
    <lineage>
        <taxon>Bacteria</taxon>
        <taxon>Pseudomonadati</taxon>
        <taxon>Aquificota</taxon>
        <taxon>Aquificia</taxon>
        <taxon>Aquificales</taxon>
        <taxon>Hydrogenothermaceae</taxon>
        <taxon>Persephonella</taxon>
    </lineage>
</organism>
<keyword evidence="3" id="KW-1185">Reference proteome</keyword>
<comment type="caution">
    <text evidence="2">The sequence shown here is derived from an EMBL/GenBank/DDBJ whole genome shotgun (WGS) entry which is preliminary data.</text>
</comment>
<dbReference type="InterPro" id="IPR013324">
    <property type="entry name" value="RNA_pol_sigma_r3/r4-like"/>
</dbReference>
<dbReference type="Pfam" id="PF03118">
    <property type="entry name" value="RNA_pol_A_CTD"/>
    <property type="match status" value="1"/>
</dbReference>
<dbReference type="EMBL" id="JAACYA010000002">
    <property type="protein sequence ID" value="MBK3333130.1"/>
    <property type="molecule type" value="Genomic_DNA"/>
</dbReference>
<reference evidence="2 3" key="1">
    <citation type="journal article" date="2021" name="Syst. Appl. Microbiol.">
        <title>Persephonella atlantica sp. nov.: How to adapt to physico-chemical gradients in high temperature hydrothermal habitats.</title>
        <authorList>
            <person name="Francois D.X."/>
            <person name="Godfroy A."/>
            <person name="Mathien C."/>
            <person name="Aube J."/>
            <person name="Cathalot C."/>
            <person name="Lesongeur F."/>
            <person name="L'Haridon S."/>
            <person name="Philippon X."/>
            <person name="Roussel E.G."/>
        </authorList>
    </citation>
    <scope>NUCLEOTIDE SEQUENCE [LARGE SCALE GENOMIC DNA]</scope>
    <source>
        <strain evidence="2 3">MO1340</strain>
    </source>
</reference>
<proteinExistence type="predicted"/>
<dbReference type="InterPro" id="IPR036388">
    <property type="entry name" value="WH-like_DNA-bd_sf"/>
</dbReference>
<dbReference type="Pfam" id="PF04545">
    <property type="entry name" value="Sigma70_r4"/>
    <property type="match status" value="1"/>
</dbReference>
<dbReference type="Gene3D" id="1.10.150.20">
    <property type="entry name" value="5' to 3' exonuclease, C-terminal subdomain"/>
    <property type="match status" value="1"/>
</dbReference>
<dbReference type="SUPFAM" id="SSF47789">
    <property type="entry name" value="C-terminal domain of RNA polymerase alpha subunit"/>
    <property type="match status" value="1"/>
</dbReference>